<dbReference type="Proteomes" id="UP000770015">
    <property type="component" value="Unassembled WGS sequence"/>
</dbReference>
<feature type="compositionally biased region" description="Low complexity" evidence="1">
    <location>
        <begin position="363"/>
        <end position="377"/>
    </location>
</feature>
<accession>A0A9P8V2F7</accession>
<feature type="region of interest" description="Disordered" evidence="1">
    <location>
        <begin position="363"/>
        <end position="425"/>
    </location>
</feature>
<keyword evidence="2" id="KW-0472">Membrane</keyword>
<keyword evidence="2" id="KW-0812">Transmembrane</keyword>
<reference evidence="3" key="1">
    <citation type="journal article" date="2021" name="Nat. Commun.">
        <title>Genetic determinants of endophytism in the Arabidopsis root mycobiome.</title>
        <authorList>
            <person name="Mesny F."/>
            <person name="Miyauchi S."/>
            <person name="Thiergart T."/>
            <person name="Pickel B."/>
            <person name="Atanasova L."/>
            <person name="Karlsson M."/>
            <person name="Huettel B."/>
            <person name="Barry K.W."/>
            <person name="Haridas S."/>
            <person name="Chen C."/>
            <person name="Bauer D."/>
            <person name="Andreopoulos W."/>
            <person name="Pangilinan J."/>
            <person name="LaButti K."/>
            <person name="Riley R."/>
            <person name="Lipzen A."/>
            <person name="Clum A."/>
            <person name="Drula E."/>
            <person name="Henrissat B."/>
            <person name="Kohler A."/>
            <person name="Grigoriev I.V."/>
            <person name="Martin F.M."/>
            <person name="Hacquard S."/>
        </authorList>
    </citation>
    <scope>NUCLEOTIDE SEQUENCE</scope>
    <source>
        <strain evidence="3">MPI-SDFR-AT-0117</strain>
    </source>
</reference>
<name>A0A9P8V2F7_9PEZI</name>
<comment type="caution">
    <text evidence="3">The sequence shown here is derived from an EMBL/GenBank/DDBJ whole genome shotgun (WGS) entry which is preliminary data.</text>
</comment>
<organism evidence="3 4">
    <name type="scientific">Plectosphaerella plurivora</name>
    <dbReference type="NCBI Taxonomy" id="936078"/>
    <lineage>
        <taxon>Eukaryota</taxon>
        <taxon>Fungi</taxon>
        <taxon>Dikarya</taxon>
        <taxon>Ascomycota</taxon>
        <taxon>Pezizomycotina</taxon>
        <taxon>Sordariomycetes</taxon>
        <taxon>Hypocreomycetidae</taxon>
        <taxon>Glomerellales</taxon>
        <taxon>Plectosphaerellaceae</taxon>
        <taxon>Plectosphaerella</taxon>
    </lineage>
</organism>
<keyword evidence="4" id="KW-1185">Reference proteome</keyword>
<dbReference type="PANTHER" id="PTHR35394">
    <property type="entry name" value="DUF3176 DOMAIN-CONTAINING PROTEIN"/>
    <property type="match status" value="1"/>
</dbReference>
<feature type="transmembrane region" description="Helical" evidence="2">
    <location>
        <begin position="303"/>
        <end position="323"/>
    </location>
</feature>
<proteinExistence type="predicted"/>
<evidence type="ECO:0000256" key="2">
    <source>
        <dbReference type="SAM" id="Phobius"/>
    </source>
</evidence>
<evidence type="ECO:0000313" key="3">
    <source>
        <dbReference type="EMBL" id="KAH6666507.1"/>
    </source>
</evidence>
<feature type="compositionally biased region" description="Polar residues" evidence="1">
    <location>
        <begin position="411"/>
        <end position="425"/>
    </location>
</feature>
<evidence type="ECO:0000313" key="4">
    <source>
        <dbReference type="Proteomes" id="UP000770015"/>
    </source>
</evidence>
<dbReference type="AlphaFoldDB" id="A0A9P8V2F7"/>
<dbReference type="EMBL" id="JAGSXJ010000036">
    <property type="protein sequence ID" value="KAH6666507.1"/>
    <property type="molecule type" value="Genomic_DNA"/>
</dbReference>
<gene>
    <name evidence="3" type="ORF">F5X68DRAFT_217206</name>
</gene>
<dbReference type="PANTHER" id="PTHR35394:SF5">
    <property type="entry name" value="DUF3176 DOMAIN-CONTAINING PROTEIN"/>
    <property type="match status" value="1"/>
</dbReference>
<evidence type="ECO:0000256" key="1">
    <source>
        <dbReference type="SAM" id="MobiDB-lite"/>
    </source>
</evidence>
<dbReference type="OrthoDB" id="5376804at2759"/>
<protein>
    <submittedName>
        <fullName evidence="3">Uncharacterized protein</fullName>
    </submittedName>
</protein>
<sequence>MTDNTNRAIFQAVFGPVGQAWPLLEPVCPSGECTWPLFSSLAVCVSMENVTDQLVFSSGRNQQGDTNYTASLLNGTASLSAPESMPLMQMVSPEPPTEEYSFPLYRESVAFNNRPDLLNTTFSQFFFIYNNNKVESRRQSFRAVELLWHFCVNTYNVTVSGGQARTNIVETRTQVDEVFDAPDPIMRLKAPEGYEGDEEFIIDSWWEYTRLDLDMRRAFSGNWGPNVGTDWPYSEASRQFGLKIYPQGPNITVEDADRRMWNGIGDIAQAMGDSMTNLLRTTGEAVQGTVLMPQTFVRVRWEWLAFLSAQVGLSIVFVGMVVVQTARLDLEIVKSSALAGVFAVSGRGKMALEEDGRDSWGFSVGSASGSAKSKPASRATARLERDGEGDGWTLAVWPGEESGERKRRVRQSVQRMAVSNHQGFT</sequence>
<keyword evidence="2" id="KW-1133">Transmembrane helix</keyword>